<evidence type="ECO:0000313" key="3">
    <source>
        <dbReference type="Proteomes" id="UP001596020"/>
    </source>
</evidence>
<dbReference type="PROSITE" id="PS51257">
    <property type="entry name" value="PROKAR_LIPOPROTEIN"/>
    <property type="match status" value="1"/>
</dbReference>
<dbReference type="Pfam" id="PF11738">
    <property type="entry name" value="DUF3298"/>
    <property type="match status" value="1"/>
</dbReference>
<reference evidence="3" key="1">
    <citation type="journal article" date="2019" name="Int. J. Syst. Evol. Microbiol.">
        <title>The Global Catalogue of Microorganisms (GCM) 10K type strain sequencing project: providing services to taxonomists for standard genome sequencing and annotation.</title>
        <authorList>
            <consortium name="The Broad Institute Genomics Platform"/>
            <consortium name="The Broad Institute Genome Sequencing Center for Infectious Disease"/>
            <person name="Wu L."/>
            <person name="Ma J."/>
        </authorList>
    </citation>
    <scope>NUCLEOTIDE SEQUENCE [LARGE SCALE GENOMIC DNA]</scope>
    <source>
        <strain evidence="3">CGMCC 4.7357</strain>
    </source>
</reference>
<organism evidence="2 3">
    <name type="scientific">Falsiporphyromonas endometrii</name>
    <dbReference type="NCBI Taxonomy" id="1387297"/>
    <lineage>
        <taxon>Bacteria</taxon>
        <taxon>Pseudomonadati</taxon>
        <taxon>Bacteroidota</taxon>
        <taxon>Bacteroidia</taxon>
        <taxon>Bacteroidales</taxon>
        <taxon>Porphyromonadaceae</taxon>
        <taxon>Falsiporphyromonas</taxon>
    </lineage>
</organism>
<accession>A0ABV9K5Z3</accession>
<evidence type="ECO:0000313" key="2">
    <source>
        <dbReference type="EMBL" id="MFC4665414.1"/>
    </source>
</evidence>
<feature type="domain" description="DUF3298" evidence="1">
    <location>
        <begin position="177"/>
        <end position="255"/>
    </location>
</feature>
<proteinExistence type="predicted"/>
<dbReference type="EMBL" id="JBHSGO010000039">
    <property type="protein sequence ID" value="MFC4665414.1"/>
    <property type="molecule type" value="Genomic_DNA"/>
</dbReference>
<evidence type="ECO:0000259" key="1">
    <source>
        <dbReference type="Pfam" id="PF11738"/>
    </source>
</evidence>
<dbReference type="RefSeq" id="WP_380077519.1">
    <property type="nucleotide sequence ID" value="NZ_JBHSGO010000039.1"/>
</dbReference>
<sequence>MKYKDSFMMPTVMVIILTAIIGCNRNKTNVSTAIDLDTITSLESLPLLADADTPSMEVSINYIFPKEDTLLQKKFNSLMFGDSLSDMKPADAIRVYTKQLGSKYRDDNTSAELTDNKLPSFLLDQTFELNDSIVYSDDQWINILVTNYIEEGGAHGSCTRNFFNISRKNATVVEEQDLFNEGYEDELSKIIVECLLKQLGKQSPSDLESEGFFDSEKIRPNRNFSINEKGLTYCFNEYEIAPYAFGTIYVFIPYERLEPILKQDSPIKKFISQK</sequence>
<protein>
    <submittedName>
        <fullName evidence="2">DUF3298 domain-containing protein</fullName>
    </submittedName>
</protein>
<name>A0ABV9K5Z3_9PORP</name>
<dbReference type="Gene3D" id="3.90.640.20">
    <property type="entry name" value="Heat-shock cognate protein, ATPase"/>
    <property type="match status" value="1"/>
</dbReference>
<gene>
    <name evidence="2" type="ORF">ACFO3G_02120</name>
</gene>
<dbReference type="InterPro" id="IPR021729">
    <property type="entry name" value="DUF3298"/>
</dbReference>
<dbReference type="Gene3D" id="3.30.565.40">
    <property type="entry name" value="Fervidobacterium nodosum Rt17-B1 like"/>
    <property type="match status" value="1"/>
</dbReference>
<dbReference type="InterPro" id="IPR037126">
    <property type="entry name" value="PdaC/RsiV-like_sf"/>
</dbReference>
<comment type="caution">
    <text evidence="2">The sequence shown here is derived from an EMBL/GenBank/DDBJ whole genome shotgun (WGS) entry which is preliminary data.</text>
</comment>
<keyword evidence="3" id="KW-1185">Reference proteome</keyword>
<dbReference type="Proteomes" id="UP001596020">
    <property type="component" value="Unassembled WGS sequence"/>
</dbReference>